<gene>
    <name evidence="1" type="ORF">APZ42_023692</name>
</gene>
<proteinExistence type="predicted"/>
<dbReference type="AlphaFoldDB" id="A0A164UPB0"/>
<dbReference type="EMBL" id="LRGB01001579">
    <property type="protein sequence ID" value="KZS11547.1"/>
    <property type="molecule type" value="Genomic_DNA"/>
</dbReference>
<organism evidence="1 2">
    <name type="scientific">Daphnia magna</name>
    <dbReference type="NCBI Taxonomy" id="35525"/>
    <lineage>
        <taxon>Eukaryota</taxon>
        <taxon>Metazoa</taxon>
        <taxon>Ecdysozoa</taxon>
        <taxon>Arthropoda</taxon>
        <taxon>Crustacea</taxon>
        <taxon>Branchiopoda</taxon>
        <taxon>Diplostraca</taxon>
        <taxon>Cladocera</taxon>
        <taxon>Anomopoda</taxon>
        <taxon>Daphniidae</taxon>
        <taxon>Daphnia</taxon>
    </lineage>
</organism>
<keyword evidence="2" id="KW-1185">Reference proteome</keyword>
<evidence type="ECO:0000313" key="1">
    <source>
        <dbReference type="EMBL" id="KZS11547.1"/>
    </source>
</evidence>
<sequence>MCRRSKCYSCSPVACHLNRPLPLLQFFFIFEGQWIVLFDLKTLLSSNISITSALFG</sequence>
<reference evidence="1 2" key="1">
    <citation type="submission" date="2016-03" db="EMBL/GenBank/DDBJ databases">
        <title>EvidentialGene: Evidence-directed Construction of Genes on Genomes.</title>
        <authorList>
            <person name="Gilbert D.G."/>
            <person name="Choi J.-H."/>
            <person name="Mockaitis K."/>
            <person name="Colbourne J."/>
            <person name="Pfrender M."/>
        </authorList>
    </citation>
    <scope>NUCLEOTIDE SEQUENCE [LARGE SCALE GENOMIC DNA]</scope>
    <source>
        <strain evidence="1 2">Xinb3</strain>
        <tissue evidence="1">Complete organism</tissue>
    </source>
</reference>
<protein>
    <submittedName>
        <fullName evidence="1">Uncharacterized protein</fullName>
    </submittedName>
</protein>
<dbReference type="Proteomes" id="UP000076858">
    <property type="component" value="Unassembled WGS sequence"/>
</dbReference>
<evidence type="ECO:0000313" key="2">
    <source>
        <dbReference type="Proteomes" id="UP000076858"/>
    </source>
</evidence>
<accession>A0A164UPB0</accession>
<name>A0A164UPB0_9CRUS</name>
<comment type="caution">
    <text evidence="1">The sequence shown here is derived from an EMBL/GenBank/DDBJ whole genome shotgun (WGS) entry which is preliminary data.</text>
</comment>